<reference evidence="1 2" key="1">
    <citation type="submission" date="2018-11" db="EMBL/GenBank/DDBJ databases">
        <authorList>
            <consortium name="Pathogen Informatics"/>
        </authorList>
    </citation>
    <scope>NUCLEOTIDE SEQUENCE [LARGE SCALE GENOMIC DNA]</scope>
</reference>
<evidence type="ECO:0000313" key="1">
    <source>
        <dbReference type="EMBL" id="VDK76541.1"/>
    </source>
</evidence>
<dbReference type="OrthoDB" id="6236709at2759"/>
<dbReference type="EMBL" id="UYRU01042594">
    <property type="protein sequence ID" value="VDK76541.1"/>
    <property type="molecule type" value="Genomic_DNA"/>
</dbReference>
<evidence type="ECO:0000313" key="2">
    <source>
        <dbReference type="Proteomes" id="UP000281553"/>
    </source>
</evidence>
<dbReference type="Proteomes" id="UP000281553">
    <property type="component" value="Unassembled WGS sequence"/>
</dbReference>
<name>A0A3P6UGW0_DIBLA</name>
<keyword evidence="2" id="KW-1185">Reference proteome</keyword>
<organism evidence="1 2">
    <name type="scientific">Dibothriocephalus latus</name>
    <name type="common">Fish tapeworm</name>
    <name type="synonym">Diphyllobothrium latum</name>
    <dbReference type="NCBI Taxonomy" id="60516"/>
    <lineage>
        <taxon>Eukaryota</taxon>
        <taxon>Metazoa</taxon>
        <taxon>Spiralia</taxon>
        <taxon>Lophotrochozoa</taxon>
        <taxon>Platyhelminthes</taxon>
        <taxon>Cestoda</taxon>
        <taxon>Eucestoda</taxon>
        <taxon>Diphyllobothriidea</taxon>
        <taxon>Diphyllobothriidae</taxon>
        <taxon>Dibothriocephalus</taxon>
    </lineage>
</organism>
<dbReference type="AlphaFoldDB" id="A0A3P6UGW0"/>
<protein>
    <submittedName>
        <fullName evidence="1">Uncharacterized protein</fullName>
    </submittedName>
</protein>
<proteinExistence type="predicted"/>
<gene>
    <name evidence="1" type="ORF">DILT_LOCUS2765</name>
</gene>
<sequence>MADIPYIDIDPLPVTEQSAVVYSISCKNCDARYDGDKGTRLGTRLHENQLAINDKDELYLVCGHVQQLNHLFAFEKARVIGKANEKMVMLLPEICSFTGTINRAVDLNLPYQALRPRLIPTRTGSVGQTRLQNRKSTFTEKMGSGRRSLSHRRTFEMGNNSGEQQQVMIPPVDVG</sequence>
<accession>A0A3P6UGW0</accession>